<evidence type="ECO:0000256" key="1">
    <source>
        <dbReference type="ARBA" id="ARBA00000085"/>
    </source>
</evidence>
<dbReference type="SMART" id="SM01049">
    <property type="entry name" value="Cache_2"/>
    <property type="match status" value="2"/>
</dbReference>
<feature type="transmembrane region" description="Helical" evidence="11">
    <location>
        <begin position="340"/>
        <end position="359"/>
    </location>
</feature>
<dbReference type="InterPro" id="IPR004010">
    <property type="entry name" value="Double_Cache_2"/>
</dbReference>
<evidence type="ECO:0000256" key="9">
    <source>
        <dbReference type="ARBA" id="ARBA00022989"/>
    </source>
</evidence>
<dbReference type="InterPro" id="IPR050398">
    <property type="entry name" value="HssS/ArlS-like"/>
</dbReference>
<feature type="non-terminal residue" evidence="13">
    <location>
        <position position="493"/>
    </location>
</feature>
<evidence type="ECO:0000256" key="11">
    <source>
        <dbReference type="SAM" id="Phobius"/>
    </source>
</evidence>
<keyword evidence="10 11" id="KW-0472">Membrane</keyword>
<dbReference type="Pfam" id="PF00672">
    <property type="entry name" value="HAMP"/>
    <property type="match status" value="1"/>
</dbReference>
<dbReference type="Gene3D" id="6.10.340.10">
    <property type="match status" value="1"/>
</dbReference>
<dbReference type="InterPro" id="IPR003660">
    <property type="entry name" value="HAMP_dom"/>
</dbReference>
<dbReference type="SUPFAM" id="SSF158472">
    <property type="entry name" value="HAMP domain-like"/>
    <property type="match status" value="1"/>
</dbReference>
<protein>
    <recommendedName>
        <fullName evidence="3">histidine kinase</fullName>
        <ecNumber evidence="3">2.7.13.3</ecNumber>
    </recommendedName>
</protein>
<dbReference type="PANTHER" id="PTHR45528:SF10">
    <property type="entry name" value="METHYL-ACCEPTING CHEMOTAXIS PROTEIN"/>
    <property type="match status" value="1"/>
</dbReference>
<dbReference type="CDD" id="cd12912">
    <property type="entry name" value="PDC2_MCP_like"/>
    <property type="match status" value="1"/>
</dbReference>
<gene>
    <name evidence="13" type="ORF">DCR58_03470</name>
</gene>
<reference evidence="13 14" key="1">
    <citation type="journal article" date="2018" name="Nat. Biotechnol.">
        <title>A standardized bacterial taxonomy based on genome phylogeny substantially revises the tree of life.</title>
        <authorList>
            <person name="Parks D.H."/>
            <person name="Chuvochina M."/>
            <person name="Waite D.W."/>
            <person name="Rinke C."/>
            <person name="Skarshewski A."/>
            <person name="Chaumeil P.A."/>
            <person name="Hugenholtz P."/>
        </authorList>
    </citation>
    <scope>NUCLEOTIDE SEQUENCE [LARGE SCALE GENOMIC DNA]</scope>
    <source>
        <strain evidence="13">UBA9360</strain>
    </source>
</reference>
<evidence type="ECO:0000256" key="7">
    <source>
        <dbReference type="ARBA" id="ARBA00022692"/>
    </source>
</evidence>
<organism evidence="13 14">
    <name type="scientific">Idiomarina baltica</name>
    <dbReference type="NCBI Taxonomy" id="190892"/>
    <lineage>
        <taxon>Bacteria</taxon>
        <taxon>Pseudomonadati</taxon>
        <taxon>Pseudomonadota</taxon>
        <taxon>Gammaproteobacteria</taxon>
        <taxon>Alteromonadales</taxon>
        <taxon>Idiomarinaceae</taxon>
        <taxon>Idiomarina</taxon>
    </lineage>
</organism>
<dbReference type="PROSITE" id="PS50885">
    <property type="entry name" value="HAMP"/>
    <property type="match status" value="1"/>
</dbReference>
<evidence type="ECO:0000256" key="4">
    <source>
        <dbReference type="ARBA" id="ARBA00022475"/>
    </source>
</evidence>
<keyword evidence="4" id="KW-1003">Cell membrane</keyword>
<dbReference type="Proteomes" id="UP000262878">
    <property type="component" value="Unassembled WGS sequence"/>
</dbReference>
<dbReference type="AlphaFoldDB" id="A0A348WMR6"/>
<dbReference type="EMBL" id="DMUP01000075">
    <property type="protein sequence ID" value="HAR55828.1"/>
    <property type="molecule type" value="Genomic_DNA"/>
</dbReference>
<dbReference type="Gene3D" id="3.30.450.20">
    <property type="entry name" value="PAS domain"/>
    <property type="match status" value="2"/>
</dbReference>
<evidence type="ECO:0000259" key="12">
    <source>
        <dbReference type="PROSITE" id="PS50885"/>
    </source>
</evidence>
<accession>A0A348WMR6</accession>
<sequence>MQSPSPITLRLFVALMVLIGGVLGANYWFSVPLVQKNVFGIELNTNRQVLDIVYDFADRIYFDAEANVEATIQSHEQRLRSIVELTASHIKTMRDQNNFLQQRSVDMSAIFEQVRDFKLNNDDYIWIADYNGKFLAHPLDSLHQKTAAQQPGNEENVIFKIIEEVRKNGDGVFRYKWQRLTKPDVTDKYSYVKNFPEWGVVIGSGIYLEDIEKETEARKARALSEIAEVIKDIRIAQNGYLYLFNSDGQMLFHPNPNIHGKNFTEQLNPVTGIPIYVDLIAAADTGSELFYKWDRPDDQGNYVYEKYSLVRHFSAFDWYIASSVYLDDLKASSVQLRLRLLAIGFFALLVSIIAAFFFAESITSPIRRLSQTAFKISRGALNTKTDIRRNDELGVLAESIDQMVDKLRDNIYILNTRVEQRTQELSKSNQQLQITVERLQKTQLEMLQVEQRQRLILNALPAQIAYLDGDERFIFANKAYHEVFAHGYVRINC</sequence>
<evidence type="ECO:0000256" key="2">
    <source>
        <dbReference type="ARBA" id="ARBA00004651"/>
    </source>
</evidence>
<keyword evidence="6" id="KW-0808">Transferase</keyword>
<dbReference type="Pfam" id="PF08269">
    <property type="entry name" value="dCache_2"/>
    <property type="match status" value="1"/>
</dbReference>
<keyword evidence="7 11" id="KW-0812">Transmembrane</keyword>
<dbReference type="SMART" id="SM00304">
    <property type="entry name" value="HAMP"/>
    <property type="match status" value="1"/>
</dbReference>
<evidence type="ECO:0000313" key="13">
    <source>
        <dbReference type="EMBL" id="HAR55828.1"/>
    </source>
</evidence>
<dbReference type="InterPro" id="IPR035965">
    <property type="entry name" value="PAS-like_dom_sf"/>
</dbReference>
<evidence type="ECO:0000256" key="3">
    <source>
        <dbReference type="ARBA" id="ARBA00012438"/>
    </source>
</evidence>
<evidence type="ECO:0000256" key="6">
    <source>
        <dbReference type="ARBA" id="ARBA00022679"/>
    </source>
</evidence>
<proteinExistence type="predicted"/>
<keyword evidence="5" id="KW-0597">Phosphoprotein</keyword>
<comment type="subcellular location">
    <subcellularLocation>
        <location evidence="2">Cell membrane</location>
        <topology evidence="2">Multi-pass membrane protein</topology>
    </subcellularLocation>
</comment>
<name>A0A348WMR6_9GAMM</name>
<evidence type="ECO:0000256" key="10">
    <source>
        <dbReference type="ARBA" id="ARBA00023136"/>
    </source>
</evidence>
<comment type="catalytic activity">
    <reaction evidence="1">
        <text>ATP + protein L-histidine = ADP + protein N-phospho-L-histidine.</text>
        <dbReference type="EC" id="2.7.13.3"/>
    </reaction>
</comment>
<evidence type="ECO:0000256" key="8">
    <source>
        <dbReference type="ARBA" id="ARBA00022777"/>
    </source>
</evidence>
<dbReference type="GO" id="GO:0000155">
    <property type="term" value="F:phosphorelay sensor kinase activity"/>
    <property type="evidence" value="ECO:0007669"/>
    <property type="project" value="TreeGrafter"/>
</dbReference>
<dbReference type="CDD" id="cd06225">
    <property type="entry name" value="HAMP"/>
    <property type="match status" value="1"/>
</dbReference>
<evidence type="ECO:0000313" key="14">
    <source>
        <dbReference type="Proteomes" id="UP000262878"/>
    </source>
</evidence>
<dbReference type="EC" id="2.7.13.3" evidence="3"/>
<dbReference type="InterPro" id="IPR033480">
    <property type="entry name" value="sCache_2"/>
</dbReference>
<keyword evidence="9 11" id="KW-1133">Transmembrane helix</keyword>
<dbReference type="PANTHER" id="PTHR45528">
    <property type="entry name" value="SENSOR HISTIDINE KINASE CPXA"/>
    <property type="match status" value="1"/>
</dbReference>
<feature type="domain" description="HAMP" evidence="12">
    <location>
        <begin position="360"/>
        <end position="412"/>
    </location>
</feature>
<keyword evidence="8" id="KW-0418">Kinase</keyword>
<dbReference type="GO" id="GO:0005886">
    <property type="term" value="C:plasma membrane"/>
    <property type="evidence" value="ECO:0007669"/>
    <property type="project" value="UniProtKB-SubCell"/>
</dbReference>
<evidence type="ECO:0000256" key="5">
    <source>
        <dbReference type="ARBA" id="ARBA00022553"/>
    </source>
</evidence>
<dbReference type="CDD" id="cd18774">
    <property type="entry name" value="PDC2_HK_sensor"/>
    <property type="match status" value="1"/>
</dbReference>
<comment type="caution">
    <text evidence="13">The sequence shown here is derived from an EMBL/GenBank/DDBJ whole genome shotgun (WGS) entry which is preliminary data.</text>
</comment>
<dbReference type="SUPFAM" id="SSF55785">
    <property type="entry name" value="PYP-like sensor domain (PAS domain)"/>
    <property type="match status" value="1"/>
</dbReference>